<keyword evidence="1" id="KW-1133">Transmembrane helix</keyword>
<proteinExistence type="predicted"/>
<reference evidence="3 4" key="1">
    <citation type="submission" date="2020-02" db="EMBL/GenBank/DDBJ databases">
        <authorList>
            <person name="Li X.-J."/>
            <person name="Feng X.-M."/>
        </authorList>
    </citation>
    <scope>NUCLEOTIDE SEQUENCE [LARGE SCALE GENOMIC DNA]</scope>
    <source>
        <strain evidence="3 4">CGMCC 4.7225</strain>
    </source>
</reference>
<dbReference type="Proteomes" id="UP000469185">
    <property type="component" value="Unassembled WGS sequence"/>
</dbReference>
<gene>
    <name evidence="3" type="ORF">G1H11_22640</name>
</gene>
<dbReference type="RefSeq" id="WP_163820889.1">
    <property type="nucleotide sequence ID" value="NZ_JAAGOB010000016.1"/>
</dbReference>
<evidence type="ECO:0000313" key="4">
    <source>
        <dbReference type="Proteomes" id="UP000469185"/>
    </source>
</evidence>
<dbReference type="Gene3D" id="3.30.200.100">
    <property type="entry name" value="MucB/RseB, C-terminal domain"/>
    <property type="match status" value="1"/>
</dbReference>
<sequence>MNHQLTTTYHDRRPRPERGSFCTVNDRRSHGAFRHALGVLVAPAVAVPALIGALVLFVQPVPSEAAPDELYGSDEARAVELLNRSATATSRVSYQGTQYVSAWSALTKSGASASAVVQVRHRAGGPTEIGVQDTQTAILQGNSGTSWLAEDGGSVDLLVRSYDVRVTGEGQVASRMADVVEARRGDGSIAARWWLDQQTALPLRREAFMPDGRLLSASAFVDISLVPTPPCCLRSSIAPATTPAVTEDHAALHWDDIEKLRAEGFHCLESLGEDVVLYEARELGDAIHLSYSDGVMTVSVFEQPGRLDPEQLDGYTQSPVGDGVVYMSPGPPARFTWQSSGRVITVVADAPLELIDEIVSAMPPDGPVAEEDGGFLARIARGAGKVGTWVNPFD</sequence>
<accession>A0A6N9YST5</accession>
<feature type="transmembrane region" description="Helical" evidence="1">
    <location>
        <begin position="37"/>
        <end position="58"/>
    </location>
</feature>
<protein>
    <recommendedName>
        <fullName evidence="2">MucB/RseB N-terminal domain-containing protein</fullName>
    </recommendedName>
</protein>
<feature type="domain" description="MucB/RseB N-terminal" evidence="2">
    <location>
        <begin position="133"/>
        <end position="227"/>
    </location>
</feature>
<evidence type="ECO:0000256" key="1">
    <source>
        <dbReference type="SAM" id="Phobius"/>
    </source>
</evidence>
<organism evidence="3 4">
    <name type="scientific">Phytoactinopolyspora alkaliphila</name>
    <dbReference type="NCBI Taxonomy" id="1783498"/>
    <lineage>
        <taxon>Bacteria</taxon>
        <taxon>Bacillati</taxon>
        <taxon>Actinomycetota</taxon>
        <taxon>Actinomycetes</taxon>
        <taxon>Jiangellales</taxon>
        <taxon>Jiangellaceae</taxon>
        <taxon>Phytoactinopolyspora</taxon>
    </lineage>
</organism>
<dbReference type="Gene3D" id="2.50.20.10">
    <property type="entry name" value="Lipoprotein localisation LolA/LolB/LppX"/>
    <property type="match status" value="1"/>
</dbReference>
<keyword evidence="1" id="KW-0472">Membrane</keyword>
<dbReference type="InterPro" id="IPR033434">
    <property type="entry name" value="MucB/RseB_N"/>
</dbReference>
<evidence type="ECO:0000313" key="3">
    <source>
        <dbReference type="EMBL" id="NED98101.1"/>
    </source>
</evidence>
<name>A0A6N9YST5_9ACTN</name>
<keyword evidence="1" id="KW-0812">Transmembrane</keyword>
<dbReference type="AlphaFoldDB" id="A0A6N9YST5"/>
<evidence type="ECO:0000259" key="2">
    <source>
        <dbReference type="Pfam" id="PF03888"/>
    </source>
</evidence>
<dbReference type="InterPro" id="IPR038484">
    <property type="entry name" value="MucB/RseB_C_sf"/>
</dbReference>
<comment type="caution">
    <text evidence="3">The sequence shown here is derived from an EMBL/GenBank/DDBJ whole genome shotgun (WGS) entry which is preliminary data.</text>
</comment>
<dbReference type="EMBL" id="JAAGOB010000016">
    <property type="protein sequence ID" value="NED98101.1"/>
    <property type="molecule type" value="Genomic_DNA"/>
</dbReference>
<dbReference type="Pfam" id="PF03888">
    <property type="entry name" value="MucB_RseB"/>
    <property type="match status" value="1"/>
</dbReference>
<keyword evidence="4" id="KW-1185">Reference proteome</keyword>